<evidence type="ECO:0000313" key="2">
    <source>
        <dbReference type="EMBL" id="BBA35685.1"/>
    </source>
</evidence>
<dbReference type="AlphaFoldDB" id="A0A250KVN3"/>
<evidence type="ECO:0000256" key="1">
    <source>
        <dbReference type="SAM" id="Coils"/>
    </source>
</evidence>
<evidence type="ECO:0008006" key="4">
    <source>
        <dbReference type="Google" id="ProtNLM"/>
    </source>
</evidence>
<dbReference type="KEGG" id="mmai:sS8_3748"/>
<feature type="coiled-coil region" evidence="1">
    <location>
        <begin position="161"/>
        <end position="211"/>
    </location>
</feature>
<protein>
    <recommendedName>
        <fullName evidence="4">Mce/MlaD domain-containing protein</fullName>
    </recommendedName>
</protein>
<keyword evidence="1" id="KW-0175">Coiled coil</keyword>
<dbReference type="Proteomes" id="UP000266313">
    <property type="component" value="Chromosome"/>
</dbReference>
<accession>A0A250KVN3</accession>
<dbReference type="EMBL" id="AP017928">
    <property type="protein sequence ID" value="BBA35685.1"/>
    <property type="molecule type" value="Genomic_DNA"/>
</dbReference>
<proteinExistence type="predicted"/>
<dbReference type="RefSeq" id="WP_145986595.1">
    <property type="nucleotide sequence ID" value="NZ_AP017928.1"/>
</dbReference>
<evidence type="ECO:0000313" key="3">
    <source>
        <dbReference type="Proteomes" id="UP000266313"/>
    </source>
</evidence>
<sequence length="219" mass="24336">MSVRHISFIVALLLLLFGCGRDQLELNLQLDAPGGLQPEDPVVIRNRIVGRVTGVEATGQSGYHARLSIESEFAAEVTQSARFVVEEDSDNPGKHRVEIVPGKAGDAPLTDGATVRGTVRQAPFFPFGEILRSFTEGLGVLRDQLEGFESDLRRVPDSEEARTLKDEWARLLNEIQRAQATAEESIKKDLLPKLQEELRQLEDRLKSLEKKPEKSPLSI</sequence>
<dbReference type="OrthoDB" id="5563572at2"/>
<organism evidence="2 3">
    <name type="scientific">Methylocaldum marinum</name>
    <dbReference type="NCBI Taxonomy" id="1432792"/>
    <lineage>
        <taxon>Bacteria</taxon>
        <taxon>Pseudomonadati</taxon>
        <taxon>Pseudomonadota</taxon>
        <taxon>Gammaproteobacteria</taxon>
        <taxon>Methylococcales</taxon>
        <taxon>Methylococcaceae</taxon>
        <taxon>Methylocaldum</taxon>
    </lineage>
</organism>
<dbReference type="PROSITE" id="PS51257">
    <property type="entry name" value="PROKAR_LIPOPROTEIN"/>
    <property type="match status" value="1"/>
</dbReference>
<name>A0A250KVN3_9GAMM</name>
<keyword evidence="3" id="KW-1185">Reference proteome</keyword>
<reference evidence="2 3" key="1">
    <citation type="submission" date="2016-12" db="EMBL/GenBank/DDBJ databases">
        <title>Genome sequencing of Methylocaldum marinum.</title>
        <authorList>
            <person name="Takeuchi M."/>
            <person name="Kamagata Y."/>
            <person name="Hiraoka S."/>
            <person name="Oshima K."/>
            <person name="Hattori M."/>
            <person name="Iwasaki W."/>
        </authorList>
    </citation>
    <scope>NUCLEOTIDE SEQUENCE [LARGE SCALE GENOMIC DNA]</scope>
    <source>
        <strain evidence="2 3">S8</strain>
    </source>
</reference>
<gene>
    <name evidence="2" type="ORF">sS8_3748</name>
</gene>